<evidence type="ECO:0000313" key="1">
    <source>
        <dbReference type="EMBL" id="KAE9399854.1"/>
    </source>
</evidence>
<evidence type="ECO:0000313" key="2">
    <source>
        <dbReference type="Proteomes" id="UP000799118"/>
    </source>
</evidence>
<name>A0A6A4HS34_9AGAR</name>
<keyword evidence="2" id="KW-1185">Reference proteome</keyword>
<dbReference type="EMBL" id="ML769464">
    <property type="protein sequence ID" value="KAE9399854.1"/>
    <property type="molecule type" value="Genomic_DNA"/>
</dbReference>
<proteinExistence type="predicted"/>
<protein>
    <submittedName>
        <fullName evidence="1">Uncharacterized protein</fullName>
    </submittedName>
</protein>
<dbReference type="OrthoDB" id="3061143at2759"/>
<dbReference type="Proteomes" id="UP000799118">
    <property type="component" value="Unassembled WGS sequence"/>
</dbReference>
<reference evidence="1" key="1">
    <citation type="journal article" date="2019" name="Environ. Microbiol.">
        <title>Fungal ecological strategies reflected in gene transcription - a case study of two litter decomposers.</title>
        <authorList>
            <person name="Barbi F."/>
            <person name="Kohler A."/>
            <person name="Barry K."/>
            <person name="Baskaran P."/>
            <person name="Daum C."/>
            <person name="Fauchery L."/>
            <person name="Ihrmark K."/>
            <person name="Kuo A."/>
            <person name="LaButti K."/>
            <person name="Lipzen A."/>
            <person name="Morin E."/>
            <person name="Grigoriev I.V."/>
            <person name="Henrissat B."/>
            <person name="Lindahl B."/>
            <person name="Martin F."/>
        </authorList>
    </citation>
    <scope>NUCLEOTIDE SEQUENCE</scope>
    <source>
        <strain evidence="1">JB14</strain>
    </source>
</reference>
<sequence>MPTSTATDSNGIQDLICQEMMDDPLMSCFYHWVQDQSGQEHDERNKLFFQSSIVLLITQWYLQDDMVKEGQRLPLNLICNQYLPIPFIVPSDPNVSSELKPSRILVAPINGANVPYLKFFNKDEQLISKINHICDKVLGPEPTQSKTFIEDSTRAHFVGEQVARRKGLQPPRCLSLACTTEHQTGLTHPGLCAKNPDLDDSFSPLQQELNPTLIEIAVNTYKLHDPATFNLLHQVSELMNIPKIGHDQNPGWTSLQCNLATFVPKEKAGDATLAAEMGRVGDPHHDRFDNPVPCTVSVSAPRAVNNQGVMLENFEGGQFHLLDLGFQMDLTNPSVNGFSGGRLHGGTIAFGPEGADTKGCYHWLCPIYPISSTLCNTVAQTIGGMPDGRPIQLLSEHKNLPNRKQAL</sequence>
<gene>
    <name evidence="1" type="ORF">BT96DRAFT_993651</name>
</gene>
<accession>A0A6A4HS34</accession>
<organism evidence="1 2">
    <name type="scientific">Gymnopus androsaceus JB14</name>
    <dbReference type="NCBI Taxonomy" id="1447944"/>
    <lineage>
        <taxon>Eukaryota</taxon>
        <taxon>Fungi</taxon>
        <taxon>Dikarya</taxon>
        <taxon>Basidiomycota</taxon>
        <taxon>Agaricomycotina</taxon>
        <taxon>Agaricomycetes</taxon>
        <taxon>Agaricomycetidae</taxon>
        <taxon>Agaricales</taxon>
        <taxon>Marasmiineae</taxon>
        <taxon>Omphalotaceae</taxon>
        <taxon>Gymnopus</taxon>
    </lineage>
</organism>
<dbReference type="AlphaFoldDB" id="A0A6A4HS34"/>